<dbReference type="Gramene" id="OE9A025388T1">
    <property type="protein sequence ID" value="OE9A025388C1"/>
    <property type="gene ID" value="OE9A025388"/>
</dbReference>
<dbReference type="Gene3D" id="2.60.120.10">
    <property type="entry name" value="Jelly Rolls"/>
    <property type="match status" value="2"/>
</dbReference>
<dbReference type="InterPro" id="IPR011051">
    <property type="entry name" value="RmlC_Cupin_sf"/>
</dbReference>
<dbReference type="InterPro" id="IPR014710">
    <property type="entry name" value="RmlC-like_jellyroll"/>
</dbReference>
<name>A0A8S0V594_OLEEU</name>
<reference evidence="4 5" key="1">
    <citation type="submission" date="2019-12" db="EMBL/GenBank/DDBJ databases">
        <authorList>
            <person name="Alioto T."/>
            <person name="Alioto T."/>
            <person name="Gomez Garrido J."/>
        </authorList>
    </citation>
    <scope>NUCLEOTIDE SEQUENCE [LARGE SCALE GENOMIC DNA]</scope>
</reference>
<dbReference type="Proteomes" id="UP000594638">
    <property type="component" value="Unassembled WGS sequence"/>
</dbReference>
<sequence length="414" mass="46391">MGIAGRVCFLVLAILLVSVSAKEEKQEKNPYVFEDRHFTTGLKTQHGSLRILKNFAERSELLLGIGNYRVAVLEAQPQTFVVPNHLDADALVYVAQGMGTVSLMSEDNRESFNIREGDFFWISAGTPTYLINRQKNQNLVIAKLLQPVAVPGRFEAYFGAGGENPESFYNAFSDEILDAALNAKSDKWRRLFRKQRQGAILKASEEQIRAMSREEGGIWPFGGQTKRSVINIHDQRPSQFNQYGQLYEVDSSQHWQLQDHDVSISLANITQGAMTTPYYNSKATKISIVVDGEGYFEMACPHLSQQQQQRGPSYQKVSSPLKRGTVVVVPAGHPYVAVASNNQNLQLLCFEINSKNNKRYPLAGRRNIINQLEREAKELAFGVSAREVDEVFGSQNDEGFVKGPRQQQQGRADA</sequence>
<dbReference type="InterPro" id="IPR006045">
    <property type="entry name" value="Cupin_1"/>
</dbReference>
<comment type="caution">
    <text evidence="4">The sequence shown here is derived from an EMBL/GenBank/DDBJ whole genome shotgun (WGS) entry which is preliminary data.</text>
</comment>
<dbReference type="PANTHER" id="PTHR31189">
    <property type="entry name" value="OS03G0336100 PROTEIN-RELATED"/>
    <property type="match status" value="1"/>
</dbReference>
<feature type="domain" description="Cupin type-1" evidence="3">
    <location>
        <begin position="230"/>
        <end position="389"/>
    </location>
</feature>
<keyword evidence="5" id="KW-1185">Reference proteome</keyword>
<feature type="domain" description="Cupin type-1" evidence="3">
    <location>
        <begin position="36"/>
        <end position="189"/>
    </location>
</feature>
<proteinExistence type="predicted"/>
<feature type="chain" id="PRO_5035817011" evidence="2">
    <location>
        <begin position="22"/>
        <end position="414"/>
    </location>
</feature>
<feature type="compositionally biased region" description="Polar residues" evidence="1">
    <location>
        <begin position="405"/>
        <end position="414"/>
    </location>
</feature>
<keyword evidence="2" id="KW-0732">Signal</keyword>
<dbReference type="Pfam" id="PF00190">
    <property type="entry name" value="Cupin_1"/>
    <property type="match status" value="2"/>
</dbReference>
<dbReference type="OrthoDB" id="1912756at2759"/>
<evidence type="ECO:0000313" key="5">
    <source>
        <dbReference type="Proteomes" id="UP000594638"/>
    </source>
</evidence>
<dbReference type="SUPFAM" id="SSF51182">
    <property type="entry name" value="RmlC-like cupins"/>
    <property type="match status" value="2"/>
</dbReference>
<dbReference type="CDD" id="cd02244">
    <property type="entry name" value="cupin_7S_vicilin-like_N"/>
    <property type="match status" value="1"/>
</dbReference>
<feature type="region of interest" description="Disordered" evidence="1">
    <location>
        <begin position="394"/>
        <end position="414"/>
    </location>
</feature>
<accession>A0A8S0V594</accession>
<evidence type="ECO:0000256" key="1">
    <source>
        <dbReference type="SAM" id="MobiDB-lite"/>
    </source>
</evidence>
<gene>
    <name evidence="4" type="ORF">OLEA9_A025388</name>
</gene>
<evidence type="ECO:0000259" key="3">
    <source>
        <dbReference type="SMART" id="SM00835"/>
    </source>
</evidence>
<evidence type="ECO:0000256" key="2">
    <source>
        <dbReference type="SAM" id="SignalP"/>
    </source>
</evidence>
<feature type="signal peptide" evidence="2">
    <location>
        <begin position="1"/>
        <end position="21"/>
    </location>
</feature>
<dbReference type="EMBL" id="CACTIH010009124">
    <property type="protein sequence ID" value="CAA3025054.1"/>
    <property type="molecule type" value="Genomic_DNA"/>
</dbReference>
<organism evidence="4 5">
    <name type="scientific">Olea europaea subsp. europaea</name>
    <dbReference type="NCBI Taxonomy" id="158383"/>
    <lineage>
        <taxon>Eukaryota</taxon>
        <taxon>Viridiplantae</taxon>
        <taxon>Streptophyta</taxon>
        <taxon>Embryophyta</taxon>
        <taxon>Tracheophyta</taxon>
        <taxon>Spermatophyta</taxon>
        <taxon>Magnoliopsida</taxon>
        <taxon>eudicotyledons</taxon>
        <taxon>Gunneridae</taxon>
        <taxon>Pentapetalae</taxon>
        <taxon>asterids</taxon>
        <taxon>lamiids</taxon>
        <taxon>Lamiales</taxon>
        <taxon>Oleaceae</taxon>
        <taxon>Oleeae</taxon>
        <taxon>Olea</taxon>
    </lineage>
</organism>
<evidence type="ECO:0000313" key="4">
    <source>
        <dbReference type="EMBL" id="CAA3025054.1"/>
    </source>
</evidence>
<protein>
    <submittedName>
        <fullName evidence="4">Vicilin-like antimicrobial peptides 2-2</fullName>
    </submittedName>
</protein>
<dbReference type="AlphaFoldDB" id="A0A8S0V594"/>
<dbReference type="CDD" id="cd02245">
    <property type="entry name" value="cupin_7S_vicilin-like_C"/>
    <property type="match status" value="1"/>
</dbReference>
<dbReference type="PANTHER" id="PTHR31189:SF13">
    <property type="entry name" value="CUPINCIN"/>
    <property type="match status" value="1"/>
</dbReference>
<dbReference type="InterPro" id="IPR050253">
    <property type="entry name" value="Seed_Storage-Functional"/>
</dbReference>
<dbReference type="SMART" id="SM00835">
    <property type="entry name" value="Cupin_1"/>
    <property type="match status" value="2"/>
</dbReference>